<dbReference type="PANTHER" id="PTHR10797">
    <property type="entry name" value="CCR4-NOT TRANSCRIPTION COMPLEX SUBUNIT"/>
    <property type="match status" value="1"/>
</dbReference>
<dbReference type="OMA" id="MEDTHTQ"/>
<evidence type="ECO:0000313" key="1">
    <source>
        <dbReference type="EMBL" id="KAH9384624.1"/>
    </source>
</evidence>
<sequence>MGMEFPGMVDRPIREITCTWLLRCNVNPLKVIQLDLTFVDEDGHPPPNYSTWQLIFKFCNMEDTHTQTFIELLTNSGHHFKKHDEKVIQPYEFARLLMTSGMVLSKCVWWLPIQCGYELGYMLKMLADEN</sequence>
<organism evidence="1 2">
    <name type="scientific">Haemaphysalis longicornis</name>
    <name type="common">Bush tick</name>
    <dbReference type="NCBI Taxonomy" id="44386"/>
    <lineage>
        <taxon>Eukaryota</taxon>
        <taxon>Metazoa</taxon>
        <taxon>Ecdysozoa</taxon>
        <taxon>Arthropoda</taxon>
        <taxon>Chelicerata</taxon>
        <taxon>Arachnida</taxon>
        <taxon>Acari</taxon>
        <taxon>Parasitiformes</taxon>
        <taxon>Ixodida</taxon>
        <taxon>Ixodoidea</taxon>
        <taxon>Ixodidae</taxon>
        <taxon>Haemaphysalinae</taxon>
        <taxon>Haemaphysalis</taxon>
    </lineage>
</organism>
<dbReference type="SUPFAM" id="SSF53098">
    <property type="entry name" value="Ribonuclease H-like"/>
    <property type="match status" value="1"/>
</dbReference>
<evidence type="ECO:0000313" key="2">
    <source>
        <dbReference type="Proteomes" id="UP000821853"/>
    </source>
</evidence>
<dbReference type="InterPro" id="IPR012337">
    <property type="entry name" value="RNaseH-like_sf"/>
</dbReference>
<reference evidence="1 2" key="1">
    <citation type="journal article" date="2020" name="Cell">
        <title>Large-Scale Comparative Analyses of Tick Genomes Elucidate Their Genetic Diversity and Vector Capacities.</title>
        <authorList>
            <consortium name="Tick Genome and Microbiome Consortium (TIGMIC)"/>
            <person name="Jia N."/>
            <person name="Wang J."/>
            <person name="Shi W."/>
            <person name="Du L."/>
            <person name="Sun Y."/>
            <person name="Zhan W."/>
            <person name="Jiang J.F."/>
            <person name="Wang Q."/>
            <person name="Zhang B."/>
            <person name="Ji P."/>
            <person name="Bell-Sakyi L."/>
            <person name="Cui X.M."/>
            <person name="Yuan T.T."/>
            <person name="Jiang B.G."/>
            <person name="Yang W.F."/>
            <person name="Lam T.T."/>
            <person name="Chang Q.C."/>
            <person name="Ding S.J."/>
            <person name="Wang X.J."/>
            <person name="Zhu J.G."/>
            <person name="Ruan X.D."/>
            <person name="Zhao L."/>
            <person name="Wei J.T."/>
            <person name="Ye R.Z."/>
            <person name="Que T.C."/>
            <person name="Du C.H."/>
            <person name="Zhou Y.H."/>
            <person name="Cheng J.X."/>
            <person name="Dai P.F."/>
            <person name="Guo W.B."/>
            <person name="Han X.H."/>
            <person name="Huang E.J."/>
            <person name="Li L.F."/>
            <person name="Wei W."/>
            <person name="Gao Y.C."/>
            <person name="Liu J.Z."/>
            <person name="Shao H.Z."/>
            <person name="Wang X."/>
            <person name="Wang C.C."/>
            <person name="Yang T.C."/>
            <person name="Huo Q.B."/>
            <person name="Li W."/>
            <person name="Chen H.Y."/>
            <person name="Chen S.E."/>
            <person name="Zhou L.G."/>
            <person name="Ni X.B."/>
            <person name="Tian J.H."/>
            <person name="Sheng Y."/>
            <person name="Liu T."/>
            <person name="Pan Y.S."/>
            <person name="Xia L.Y."/>
            <person name="Li J."/>
            <person name="Zhao F."/>
            <person name="Cao W.C."/>
        </authorList>
    </citation>
    <scope>NUCLEOTIDE SEQUENCE [LARGE SCALE GENOMIC DNA]</scope>
    <source>
        <strain evidence="1">HaeL-2018</strain>
    </source>
</reference>
<dbReference type="GO" id="GO:0030014">
    <property type="term" value="C:CCR4-NOT complex"/>
    <property type="evidence" value="ECO:0007669"/>
    <property type="project" value="InterPro"/>
</dbReference>
<dbReference type="Proteomes" id="UP000821853">
    <property type="component" value="Unassembled WGS sequence"/>
</dbReference>
<dbReference type="EMBL" id="JABSTR010002805">
    <property type="protein sequence ID" value="KAH9384624.1"/>
    <property type="molecule type" value="Genomic_DNA"/>
</dbReference>
<dbReference type="InterPro" id="IPR036397">
    <property type="entry name" value="RNaseH_sf"/>
</dbReference>
<gene>
    <name evidence="1" type="ORF">HPB48_026633</name>
</gene>
<dbReference type="OrthoDB" id="1164111at2759"/>
<dbReference type="VEuPathDB" id="VectorBase:HLOH_046127"/>
<name>A0A9J6HCN9_HAELO</name>
<protein>
    <submittedName>
        <fullName evidence="1">Uncharacterized protein</fullName>
    </submittedName>
</protein>
<dbReference type="InterPro" id="IPR039637">
    <property type="entry name" value="CNOT7/CNOT8/Pop2"/>
</dbReference>
<dbReference type="GO" id="GO:0004535">
    <property type="term" value="F:poly(A)-specific ribonuclease activity"/>
    <property type="evidence" value="ECO:0007669"/>
    <property type="project" value="InterPro"/>
</dbReference>
<accession>A0A9J6HCN9</accession>
<comment type="caution">
    <text evidence="1">The sequence shown here is derived from an EMBL/GenBank/DDBJ whole genome shotgun (WGS) entry which is preliminary data.</text>
</comment>
<keyword evidence="2" id="KW-1185">Reference proteome</keyword>
<proteinExistence type="predicted"/>
<dbReference type="Gene3D" id="3.30.420.10">
    <property type="entry name" value="Ribonuclease H-like superfamily/Ribonuclease H"/>
    <property type="match status" value="1"/>
</dbReference>
<dbReference type="AlphaFoldDB" id="A0A9J6HCN9"/>
<dbReference type="GO" id="GO:0003676">
    <property type="term" value="F:nucleic acid binding"/>
    <property type="evidence" value="ECO:0007669"/>
    <property type="project" value="InterPro"/>
</dbReference>